<dbReference type="AlphaFoldDB" id="G2ECS4"/>
<protein>
    <submittedName>
        <fullName evidence="1">WG repeat-containing protein</fullName>
    </submittedName>
</protein>
<dbReference type="InterPro" id="IPR032774">
    <property type="entry name" value="WG_beta_rep"/>
</dbReference>
<evidence type="ECO:0000313" key="1">
    <source>
        <dbReference type="EMBL" id="EGV43712.1"/>
    </source>
</evidence>
<dbReference type="RefSeq" id="WP_008636623.1">
    <property type="nucleotide sequence ID" value="NZ_AFXZ01000019.1"/>
</dbReference>
<dbReference type="eggNOG" id="ENOG5032SU6">
    <property type="taxonomic scope" value="Bacteria"/>
</dbReference>
<organism evidence="1 2">
    <name type="scientific">Bizionia argentinensis JUB59</name>
    <dbReference type="NCBI Taxonomy" id="1046627"/>
    <lineage>
        <taxon>Bacteria</taxon>
        <taxon>Pseudomonadati</taxon>
        <taxon>Bacteroidota</taxon>
        <taxon>Flavobacteriia</taxon>
        <taxon>Flavobacteriales</taxon>
        <taxon>Flavobacteriaceae</taxon>
        <taxon>Bizionia</taxon>
    </lineage>
</organism>
<name>G2ECS4_9FLAO</name>
<gene>
    <name evidence="1" type="ORF">BZARG_1193</name>
</gene>
<sequence length="106" mass="11949">MVLEKETGKIIGIDEHAKELFEVFKYDNGPDYIENGPFRILKNGRIGYANAEGKIIIEPTFQCAYPFSAGKAKVADTCESLEEDGLTSWESESWYYVSTTGKRVEN</sequence>
<reference evidence="1 2" key="1">
    <citation type="journal article" date="2008" name="Int. J. Syst. Evol. Microbiol.">
        <title>Bizionia argentinensis sp. nov., isolated from surface marine water in Antarctica.</title>
        <authorList>
            <person name="Bercovich A."/>
            <person name="Vazquez S.C."/>
            <person name="Yankilevich P."/>
            <person name="Coria S.H."/>
            <person name="Foti M."/>
            <person name="Hernandez E."/>
            <person name="Vidal A."/>
            <person name="Ruberto L."/>
            <person name="Melo C."/>
            <person name="Marenssi S."/>
            <person name="Criscuolo M."/>
            <person name="Memoli M."/>
            <person name="Arguelles M."/>
            <person name="Mac Cormack W.P."/>
        </authorList>
    </citation>
    <scope>NUCLEOTIDE SEQUENCE [LARGE SCALE GENOMIC DNA]</scope>
    <source>
        <strain evidence="1 2">JUB59</strain>
    </source>
</reference>
<proteinExistence type="predicted"/>
<dbReference type="Proteomes" id="UP000003730">
    <property type="component" value="Unassembled WGS sequence"/>
</dbReference>
<dbReference type="EMBL" id="AFXZ01000019">
    <property type="protein sequence ID" value="EGV43712.1"/>
    <property type="molecule type" value="Genomic_DNA"/>
</dbReference>
<evidence type="ECO:0000313" key="2">
    <source>
        <dbReference type="Proteomes" id="UP000003730"/>
    </source>
</evidence>
<keyword evidence="2" id="KW-1185">Reference proteome</keyword>
<dbReference type="OrthoDB" id="697275at2"/>
<comment type="caution">
    <text evidence="1">The sequence shown here is derived from an EMBL/GenBank/DDBJ whole genome shotgun (WGS) entry which is preliminary data.</text>
</comment>
<dbReference type="Pfam" id="PF14903">
    <property type="entry name" value="WG_beta_rep"/>
    <property type="match status" value="1"/>
</dbReference>
<accession>G2ECS4</accession>